<proteinExistence type="inferred from homology"/>
<dbReference type="RefSeq" id="WP_345883313.1">
    <property type="nucleotide sequence ID" value="NZ_JBDFRB010000003.1"/>
</dbReference>
<dbReference type="EC" id="3.4.16.4" evidence="4"/>
<evidence type="ECO:0000256" key="2">
    <source>
        <dbReference type="ARBA" id="ARBA00022801"/>
    </source>
</evidence>
<feature type="region of interest" description="Disordered" evidence="3">
    <location>
        <begin position="330"/>
        <end position="397"/>
    </location>
</feature>
<feature type="compositionally biased region" description="Gly residues" evidence="3">
    <location>
        <begin position="228"/>
        <end position="239"/>
    </location>
</feature>
<name>A0ABU9WX58_9MICC</name>
<feature type="compositionally biased region" description="Low complexity" evidence="3">
    <location>
        <begin position="213"/>
        <end position="227"/>
    </location>
</feature>
<dbReference type="PROSITE" id="PS51257">
    <property type="entry name" value="PROKAR_LIPOPROTEIN"/>
    <property type="match status" value="1"/>
</dbReference>
<dbReference type="PANTHER" id="PTHR30023:SF0">
    <property type="entry name" value="PENICILLIN-SENSITIVE CARBOXYPEPTIDASE A"/>
    <property type="match status" value="1"/>
</dbReference>
<protein>
    <submittedName>
        <fullName evidence="4">D-alanyl-D-alanine carboxypeptidase</fullName>
        <ecNumber evidence="4">3.4.16.4</ecNumber>
    </submittedName>
</protein>
<dbReference type="InterPro" id="IPR000667">
    <property type="entry name" value="Peptidase_S13"/>
</dbReference>
<evidence type="ECO:0000256" key="1">
    <source>
        <dbReference type="ARBA" id="ARBA00006096"/>
    </source>
</evidence>
<keyword evidence="4" id="KW-0121">Carboxypeptidase</keyword>
<sequence length="589" mass="56406">MTRDDGRPDPGRPRAGSAAVLIASALAVALACAGALLATGVAAGVRARLDPAPTPTGTQPAWLAAPSSAPTLAGAALLDSDAPGPDPAALAKLLDPRLDLRSGTVGAVVLDASGRPLYSRAATEGRAPASNLKLVTAAAALTSLRPDARLSTRVVRGAQPGSVVLVGGGDVLLGEGASRPEDVLGRAGLATLAEQAAQALTGAGGTGTGSTGSTGSTDDGGLPPSAGAGAGGAGTGGTGSPPASGAFATVTVQFDDSLFTGPALSPAWAPEDVEAGEIGPVQALALYGGRRAPGLAGPRPSDPAKEAAAAFRNALETALAGSGMRVAPGVERVPEGQGAGRAALSESVRQPEGDRAGTGTAAAGTTAPGSTAPGSTAPGATSAPSAAAPQPPAAPLPGQIAAVESASIAEQVRFMLRESDNYAAEALARLASAAAGGPASGAGATLAARAAAERILGSAEGLVIDDASGLAASDRLTPEALAGLVRAMAVGSDARLREALGGLPVAHLTGTLAERFGDGPAEAGAGVVRAKTGTLLAVAALTGYTVDAEGRLLVFSFVANGLTPQTRPAALAAIDGAVAALAQCGCGAG</sequence>
<dbReference type="GO" id="GO:0009002">
    <property type="term" value="F:serine-type D-Ala-D-Ala carboxypeptidase activity"/>
    <property type="evidence" value="ECO:0007669"/>
    <property type="project" value="UniProtKB-EC"/>
</dbReference>
<feature type="region of interest" description="Disordered" evidence="3">
    <location>
        <begin position="201"/>
        <end position="244"/>
    </location>
</feature>
<comment type="caution">
    <text evidence="4">The sequence shown here is derived from an EMBL/GenBank/DDBJ whole genome shotgun (WGS) entry which is preliminary data.</text>
</comment>
<dbReference type="SUPFAM" id="SSF56601">
    <property type="entry name" value="beta-lactamase/transpeptidase-like"/>
    <property type="match status" value="1"/>
</dbReference>
<feature type="compositionally biased region" description="Gly residues" evidence="3">
    <location>
        <begin position="202"/>
        <end position="212"/>
    </location>
</feature>
<evidence type="ECO:0000313" key="4">
    <source>
        <dbReference type="EMBL" id="MEN2743766.1"/>
    </source>
</evidence>
<dbReference type="PANTHER" id="PTHR30023">
    <property type="entry name" value="D-ALANYL-D-ALANINE CARBOXYPEPTIDASE"/>
    <property type="match status" value="1"/>
</dbReference>
<dbReference type="EMBL" id="JBDFRB010000003">
    <property type="protein sequence ID" value="MEN2743766.1"/>
    <property type="molecule type" value="Genomic_DNA"/>
</dbReference>
<reference evidence="4 5" key="1">
    <citation type="submission" date="2024-05" db="EMBL/GenBank/DDBJ databases">
        <title>Sinomonas sp. nov., isolated from a waste landfill.</title>
        <authorList>
            <person name="Zhao Y."/>
        </authorList>
    </citation>
    <scope>NUCLEOTIDE SEQUENCE [LARGE SCALE GENOMIC DNA]</scope>
    <source>
        <strain evidence="4 5">CCTCC AB2014300</strain>
    </source>
</reference>
<evidence type="ECO:0000256" key="3">
    <source>
        <dbReference type="SAM" id="MobiDB-lite"/>
    </source>
</evidence>
<dbReference type="Gene3D" id="3.40.710.10">
    <property type="entry name" value="DD-peptidase/beta-lactamase superfamily"/>
    <property type="match status" value="2"/>
</dbReference>
<keyword evidence="5" id="KW-1185">Reference proteome</keyword>
<accession>A0ABU9WX58</accession>
<comment type="similarity">
    <text evidence="1">Belongs to the peptidase S13 family.</text>
</comment>
<dbReference type="InterPro" id="IPR012338">
    <property type="entry name" value="Beta-lactam/transpept-like"/>
</dbReference>
<dbReference type="Pfam" id="PF02113">
    <property type="entry name" value="Peptidase_S13"/>
    <property type="match status" value="2"/>
</dbReference>
<dbReference type="Proteomes" id="UP001422074">
    <property type="component" value="Unassembled WGS sequence"/>
</dbReference>
<organism evidence="4 5">
    <name type="scientific">Sinomonas halotolerans</name>
    <dbReference type="NCBI Taxonomy" id="1644133"/>
    <lineage>
        <taxon>Bacteria</taxon>
        <taxon>Bacillati</taxon>
        <taxon>Actinomycetota</taxon>
        <taxon>Actinomycetes</taxon>
        <taxon>Micrococcales</taxon>
        <taxon>Micrococcaceae</taxon>
        <taxon>Sinomonas</taxon>
    </lineage>
</organism>
<keyword evidence="2 4" id="KW-0378">Hydrolase</keyword>
<evidence type="ECO:0000313" key="5">
    <source>
        <dbReference type="Proteomes" id="UP001422074"/>
    </source>
</evidence>
<gene>
    <name evidence="4" type="ORF">ABCQ75_04340</name>
</gene>
<keyword evidence="4" id="KW-0645">Protease</keyword>
<feature type="compositionally biased region" description="Low complexity" evidence="3">
    <location>
        <begin position="357"/>
        <end position="388"/>
    </location>
</feature>